<accession>A0AAE9IRA6</accession>
<dbReference type="EMBL" id="CP090893">
    <property type="protein sequence ID" value="ULU02333.1"/>
    <property type="molecule type" value="Genomic_DNA"/>
</dbReference>
<name>A0AAE9IRA6_CAEBR</name>
<proteinExistence type="predicted"/>
<sequence length="115" mass="12180">MEKQQSTVEQSSGTPISTDTSPLANSGTTVQSHNLPVSTNDSIPPNATSDHLLNKDFGDVNMAGSLLQVPGNSGFLLTITDSSFPVSVIQTMDLAAFVNMFKKLTVSGVRYLAFT</sequence>
<feature type="region of interest" description="Disordered" evidence="1">
    <location>
        <begin position="1"/>
        <end position="51"/>
    </location>
</feature>
<gene>
    <name evidence="2" type="ORF">L3Y34_002122</name>
</gene>
<dbReference type="Proteomes" id="UP000827892">
    <property type="component" value="Chromosome III"/>
</dbReference>
<evidence type="ECO:0000256" key="1">
    <source>
        <dbReference type="SAM" id="MobiDB-lite"/>
    </source>
</evidence>
<organism evidence="2 3">
    <name type="scientific">Caenorhabditis briggsae</name>
    <dbReference type="NCBI Taxonomy" id="6238"/>
    <lineage>
        <taxon>Eukaryota</taxon>
        <taxon>Metazoa</taxon>
        <taxon>Ecdysozoa</taxon>
        <taxon>Nematoda</taxon>
        <taxon>Chromadorea</taxon>
        <taxon>Rhabditida</taxon>
        <taxon>Rhabditina</taxon>
        <taxon>Rhabditomorpha</taxon>
        <taxon>Rhabditoidea</taxon>
        <taxon>Rhabditidae</taxon>
        <taxon>Peloderinae</taxon>
        <taxon>Caenorhabditis</taxon>
    </lineage>
</organism>
<protein>
    <submittedName>
        <fullName evidence="2">Uncharacterized protein</fullName>
    </submittedName>
</protein>
<evidence type="ECO:0000313" key="3">
    <source>
        <dbReference type="Proteomes" id="UP000827892"/>
    </source>
</evidence>
<reference evidence="2 3" key="1">
    <citation type="submission" date="2022-05" db="EMBL/GenBank/DDBJ databases">
        <title>Chromosome-level reference genomes for two strains of Caenorhabditis briggsae: an improved platform for comparative genomics.</title>
        <authorList>
            <person name="Stevens L."/>
            <person name="Andersen E.C."/>
        </authorList>
    </citation>
    <scope>NUCLEOTIDE SEQUENCE [LARGE SCALE GENOMIC DNA]</scope>
    <source>
        <strain evidence="2">QX1410_ONT</strain>
        <tissue evidence="2">Whole-organism</tissue>
    </source>
</reference>
<evidence type="ECO:0000313" key="2">
    <source>
        <dbReference type="EMBL" id="ULU02333.1"/>
    </source>
</evidence>
<dbReference type="AlphaFoldDB" id="A0AAE9IRA6"/>